<evidence type="ECO:0000313" key="3">
    <source>
        <dbReference type="Proteomes" id="UP001500469"/>
    </source>
</evidence>
<evidence type="ECO:0008006" key="4">
    <source>
        <dbReference type="Google" id="ProtNLM"/>
    </source>
</evidence>
<keyword evidence="1" id="KW-0472">Membrane</keyword>
<feature type="transmembrane region" description="Helical" evidence="1">
    <location>
        <begin position="12"/>
        <end position="29"/>
    </location>
</feature>
<proteinExistence type="predicted"/>
<gene>
    <name evidence="2" type="ORF">GCM10009119_17040</name>
</gene>
<keyword evidence="1" id="KW-0812">Transmembrane</keyword>
<organism evidence="2 3">
    <name type="scientific">Algoriphagus jejuensis</name>
    <dbReference type="NCBI Taxonomy" id="419934"/>
    <lineage>
        <taxon>Bacteria</taxon>
        <taxon>Pseudomonadati</taxon>
        <taxon>Bacteroidota</taxon>
        <taxon>Cytophagia</taxon>
        <taxon>Cytophagales</taxon>
        <taxon>Cyclobacteriaceae</taxon>
        <taxon>Algoriphagus</taxon>
    </lineage>
</organism>
<feature type="transmembrane region" description="Helical" evidence="1">
    <location>
        <begin position="41"/>
        <end position="59"/>
    </location>
</feature>
<dbReference type="RefSeq" id="WP_343850411.1">
    <property type="nucleotide sequence ID" value="NZ_BAAAFI010000007.1"/>
</dbReference>
<sequence>MVIIKPKVSTYISLSLVLLVLMSGLILLLRDFSYKGSFGLWFYLIACSLITLVILMLLVKMMAGWRFISVGKDQITVRLPLRGMTKVYPVTEILAWEEETVLANKKEFRQVTIAFSDKNSISVSNHEHESYTELVSYLRKKAAKKMVPYKKRVP</sequence>
<comment type="caution">
    <text evidence="2">The sequence shown here is derived from an EMBL/GenBank/DDBJ whole genome shotgun (WGS) entry which is preliminary data.</text>
</comment>
<keyword evidence="1" id="KW-1133">Transmembrane helix</keyword>
<accession>A0ABN1MZT4</accession>
<reference evidence="2 3" key="1">
    <citation type="journal article" date="2019" name="Int. J. Syst. Evol. Microbiol.">
        <title>The Global Catalogue of Microorganisms (GCM) 10K type strain sequencing project: providing services to taxonomists for standard genome sequencing and annotation.</title>
        <authorList>
            <consortium name="The Broad Institute Genomics Platform"/>
            <consortium name="The Broad Institute Genome Sequencing Center for Infectious Disease"/>
            <person name="Wu L."/>
            <person name="Ma J."/>
        </authorList>
    </citation>
    <scope>NUCLEOTIDE SEQUENCE [LARGE SCALE GENOMIC DNA]</scope>
    <source>
        <strain evidence="2 3">JCM 16112</strain>
    </source>
</reference>
<name>A0ABN1MZT4_9BACT</name>
<protein>
    <recommendedName>
        <fullName evidence="4">PH (Pleckstrin Homology) domain-containing protein</fullName>
    </recommendedName>
</protein>
<evidence type="ECO:0000313" key="2">
    <source>
        <dbReference type="EMBL" id="GAA0878736.1"/>
    </source>
</evidence>
<keyword evidence="3" id="KW-1185">Reference proteome</keyword>
<dbReference type="EMBL" id="BAAAFI010000007">
    <property type="protein sequence ID" value="GAA0878736.1"/>
    <property type="molecule type" value="Genomic_DNA"/>
</dbReference>
<evidence type="ECO:0000256" key="1">
    <source>
        <dbReference type="SAM" id="Phobius"/>
    </source>
</evidence>
<dbReference type="Proteomes" id="UP001500469">
    <property type="component" value="Unassembled WGS sequence"/>
</dbReference>